<gene>
    <name evidence="3" type="ORF">E0F88_00430</name>
</gene>
<sequence>MKKLKFEFLFAAAVMLSGGLAVANSLTAVAPNVYNADNSGGTDWTPVPSDKAVECDAAPTHECSGTQTGTGVTDIERGDARLIDKP</sequence>
<keyword evidence="4" id="KW-1185">Reference proteome</keyword>
<keyword evidence="2" id="KW-0732">Signal</keyword>
<dbReference type="EMBL" id="SMFL01000001">
    <property type="protein sequence ID" value="TDE18055.1"/>
    <property type="molecule type" value="Genomic_DNA"/>
</dbReference>
<feature type="signal peptide" evidence="2">
    <location>
        <begin position="1"/>
        <end position="23"/>
    </location>
</feature>
<dbReference type="Proteomes" id="UP000294850">
    <property type="component" value="Unassembled WGS sequence"/>
</dbReference>
<comment type="caution">
    <text evidence="3">The sequence shown here is derived from an EMBL/GenBank/DDBJ whole genome shotgun (WGS) entry which is preliminary data.</text>
</comment>
<protein>
    <submittedName>
        <fullName evidence="3">Uncharacterized protein</fullName>
    </submittedName>
</protein>
<organism evidence="3 4">
    <name type="scientific">Dyadobacter psychrotolerans</name>
    <dbReference type="NCBI Taxonomy" id="2541721"/>
    <lineage>
        <taxon>Bacteria</taxon>
        <taxon>Pseudomonadati</taxon>
        <taxon>Bacteroidota</taxon>
        <taxon>Cytophagia</taxon>
        <taxon>Cytophagales</taxon>
        <taxon>Spirosomataceae</taxon>
        <taxon>Dyadobacter</taxon>
    </lineage>
</organism>
<feature type="region of interest" description="Disordered" evidence="1">
    <location>
        <begin position="60"/>
        <end position="86"/>
    </location>
</feature>
<evidence type="ECO:0000256" key="2">
    <source>
        <dbReference type="SAM" id="SignalP"/>
    </source>
</evidence>
<accession>A0A4R5E1T0</accession>
<reference evidence="3 4" key="1">
    <citation type="submission" date="2019-03" db="EMBL/GenBank/DDBJ databases">
        <title>Dyadobacter AR-3-6 sp. nov., isolated from arctic soil.</title>
        <authorList>
            <person name="Chaudhary D.K."/>
        </authorList>
    </citation>
    <scope>NUCLEOTIDE SEQUENCE [LARGE SCALE GENOMIC DNA]</scope>
    <source>
        <strain evidence="3 4">AR-3-6</strain>
    </source>
</reference>
<feature type="chain" id="PRO_5020674575" evidence="2">
    <location>
        <begin position="24"/>
        <end position="86"/>
    </location>
</feature>
<name>A0A4R5E1T0_9BACT</name>
<proteinExistence type="predicted"/>
<evidence type="ECO:0000313" key="3">
    <source>
        <dbReference type="EMBL" id="TDE18055.1"/>
    </source>
</evidence>
<dbReference type="AlphaFoldDB" id="A0A4R5E1T0"/>
<evidence type="ECO:0000313" key="4">
    <source>
        <dbReference type="Proteomes" id="UP000294850"/>
    </source>
</evidence>
<feature type="compositionally biased region" description="Basic and acidic residues" evidence="1">
    <location>
        <begin position="74"/>
        <end position="86"/>
    </location>
</feature>
<evidence type="ECO:0000256" key="1">
    <source>
        <dbReference type="SAM" id="MobiDB-lite"/>
    </source>
</evidence>
<dbReference type="RefSeq" id="WP_131955594.1">
    <property type="nucleotide sequence ID" value="NZ_SMFL01000001.1"/>
</dbReference>